<name>A0A8H8NNR2_9AGAM</name>
<dbReference type="AlphaFoldDB" id="A0A8H8NNR2"/>
<proteinExistence type="predicted"/>
<dbReference type="KEGG" id="rsx:RhiXN_03558"/>
<dbReference type="GeneID" id="67025838"/>
<keyword evidence="1" id="KW-1133">Transmembrane helix</keyword>
<dbReference type="RefSeq" id="XP_043175794.1">
    <property type="nucleotide sequence ID" value="XM_043323375.1"/>
</dbReference>
<evidence type="ECO:0000313" key="3">
    <source>
        <dbReference type="Proteomes" id="UP000650533"/>
    </source>
</evidence>
<organism evidence="2 3">
    <name type="scientific">Rhizoctonia solani</name>
    <dbReference type="NCBI Taxonomy" id="456999"/>
    <lineage>
        <taxon>Eukaryota</taxon>
        <taxon>Fungi</taxon>
        <taxon>Dikarya</taxon>
        <taxon>Basidiomycota</taxon>
        <taxon>Agaricomycotina</taxon>
        <taxon>Agaricomycetes</taxon>
        <taxon>Cantharellales</taxon>
        <taxon>Ceratobasidiaceae</taxon>
        <taxon>Rhizoctonia</taxon>
    </lineage>
</organism>
<dbReference type="EMBL" id="CP059658">
    <property type="protein sequence ID" value="QRW15557.1"/>
    <property type="molecule type" value="Genomic_DNA"/>
</dbReference>
<sequence>MIKYILSEEKKPIISEIFKMLPDPNIELKGSEKRKSSKWLREDHSADTRPLEIVDLYTGITLLLIGKNSGNRWVANANVRMLAISGKFRVFYARKTIPITAGRASFVACSAPGSAWSRVLFILSLHVVPEHRLAISSVRKLSILVFVLAVMGRLSVRLKMASLRWLLYAIPFAIAMGAAVCAVPLPPVLTMAVPPILSPPPEDALKFILASIPDLINRLAKSDTDAFFEDFLKLLNAFISAFQALPIRLDSSSSSRFGTTSPLSMIDFNTLMTKAAMELSSHSIPANQTLRGVTSNPIRKLIVGMTNACALSANRFGPDTSKYQLAMLDTNISPFLGAFSSATGSNPTEFVPQDVDAMMNLRNCFPSTAKLFSSGA</sequence>
<evidence type="ECO:0000313" key="2">
    <source>
        <dbReference type="EMBL" id="QRW15557.1"/>
    </source>
</evidence>
<reference evidence="2" key="1">
    <citation type="submission" date="2020-05" db="EMBL/GenBank/DDBJ databases">
        <title>Evolutionary and genomic comparisons of hybrid uninucleate and nonhybrid Rhizoctonia fungi.</title>
        <authorList>
            <person name="Li C."/>
            <person name="Chen X."/>
        </authorList>
    </citation>
    <scope>NUCLEOTIDE SEQUENCE</scope>
    <source>
        <strain evidence="2">AG-1 IA</strain>
    </source>
</reference>
<keyword evidence="1" id="KW-0472">Membrane</keyword>
<evidence type="ECO:0000256" key="1">
    <source>
        <dbReference type="SAM" id="Phobius"/>
    </source>
</evidence>
<feature type="transmembrane region" description="Helical" evidence="1">
    <location>
        <begin position="166"/>
        <end position="185"/>
    </location>
</feature>
<gene>
    <name evidence="2" type="ORF">RhiXN_03558</name>
</gene>
<dbReference type="Proteomes" id="UP000650533">
    <property type="component" value="Chromosome 1"/>
</dbReference>
<keyword evidence="1" id="KW-0812">Transmembrane</keyword>
<accession>A0A8H8NNR2</accession>
<protein>
    <submittedName>
        <fullName evidence="2">Uncharacterized protein</fullName>
    </submittedName>
</protein>